<evidence type="ECO:0000256" key="1">
    <source>
        <dbReference type="ARBA" id="ARBA00001933"/>
    </source>
</evidence>
<organism evidence="8 9">
    <name type="scientific">Paenibacillus thalictri</name>
    <dbReference type="NCBI Taxonomy" id="2527873"/>
    <lineage>
        <taxon>Bacteria</taxon>
        <taxon>Bacillati</taxon>
        <taxon>Bacillota</taxon>
        <taxon>Bacilli</taxon>
        <taxon>Bacillales</taxon>
        <taxon>Paenibacillaceae</taxon>
        <taxon>Paenibacillus</taxon>
    </lineage>
</organism>
<dbReference type="GO" id="GO:0030170">
    <property type="term" value="F:pyridoxal phosphate binding"/>
    <property type="evidence" value="ECO:0007669"/>
    <property type="project" value="InterPro"/>
</dbReference>
<evidence type="ECO:0000256" key="6">
    <source>
        <dbReference type="ARBA" id="ARBA00022898"/>
    </source>
</evidence>
<evidence type="ECO:0000313" key="8">
    <source>
        <dbReference type="EMBL" id="TBL69291.1"/>
    </source>
</evidence>
<evidence type="ECO:0000256" key="4">
    <source>
        <dbReference type="ARBA" id="ARBA00022576"/>
    </source>
</evidence>
<dbReference type="EMBL" id="SIRE01000039">
    <property type="protein sequence ID" value="TBL69291.1"/>
    <property type="molecule type" value="Genomic_DNA"/>
</dbReference>
<keyword evidence="5 8" id="KW-0808">Transferase</keyword>
<feature type="domain" description="Aminotransferase class I/classII large" evidence="7">
    <location>
        <begin position="32"/>
        <end position="379"/>
    </location>
</feature>
<gene>
    <name evidence="8" type="ORF">EYB31_36125</name>
</gene>
<accession>A0A4Q9DG84</accession>
<keyword evidence="4 8" id="KW-0032">Aminotransferase</keyword>
<dbReference type="GO" id="GO:1901605">
    <property type="term" value="P:alpha-amino acid metabolic process"/>
    <property type="evidence" value="ECO:0007669"/>
    <property type="project" value="TreeGrafter"/>
</dbReference>
<dbReference type="FunFam" id="3.40.640.10:FF:000053">
    <property type="entry name" value="Aminotransferase, class I"/>
    <property type="match status" value="1"/>
</dbReference>
<evidence type="ECO:0000259" key="7">
    <source>
        <dbReference type="Pfam" id="PF00155"/>
    </source>
</evidence>
<evidence type="ECO:0000313" key="9">
    <source>
        <dbReference type="Proteomes" id="UP000293142"/>
    </source>
</evidence>
<dbReference type="PANTHER" id="PTHR42790:SF19">
    <property type="entry name" value="KYNURENINE_ALPHA-AMINOADIPATE AMINOTRANSFERASE, MITOCHONDRIAL"/>
    <property type="match status" value="1"/>
</dbReference>
<dbReference type="InterPro" id="IPR015424">
    <property type="entry name" value="PyrdxlP-dep_Trfase"/>
</dbReference>
<evidence type="ECO:0000256" key="2">
    <source>
        <dbReference type="ARBA" id="ARBA00007441"/>
    </source>
</evidence>
<dbReference type="Gene3D" id="3.40.640.10">
    <property type="entry name" value="Type I PLP-dependent aspartate aminotransferase-like (Major domain)"/>
    <property type="match status" value="1"/>
</dbReference>
<evidence type="ECO:0000256" key="3">
    <source>
        <dbReference type="ARBA" id="ARBA00011738"/>
    </source>
</evidence>
<reference evidence="8 9" key="1">
    <citation type="submission" date="2019-02" db="EMBL/GenBank/DDBJ databases">
        <title>Paenibacillus sp. nov., isolated from surface-sterilized tissue of Thalictrum simplex L.</title>
        <authorList>
            <person name="Tuo L."/>
        </authorList>
    </citation>
    <scope>NUCLEOTIDE SEQUENCE [LARGE SCALE GENOMIC DNA]</scope>
    <source>
        <strain evidence="8 9">N2SHLJ1</strain>
    </source>
</reference>
<dbReference type="InterPro" id="IPR015421">
    <property type="entry name" value="PyrdxlP-dep_Trfase_major"/>
</dbReference>
<dbReference type="OrthoDB" id="9802601at2"/>
<comment type="subunit">
    <text evidence="3">Homodimer.</text>
</comment>
<proteinExistence type="inferred from homology"/>
<dbReference type="PANTHER" id="PTHR42790">
    <property type="entry name" value="AMINOTRANSFERASE"/>
    <property type="match status" value="1"/>
</dbReference>
<dbReference type="CDD" id="cd00609">
    <property type="entry name" value="AAT_like"/>
    <property type="match status" value="1"/>
</dbReference>
<dbReference type="SUPFAM" id="SSF53383">
    <property type="entry name" value="PLP-dependent transferases"/>
    <property type="match status" value="1"/>
</dbReference>
<keyword evidence="6" id="KW-0663">Pyridoxal phosphate</keyword>
<dbReference type="InterPro" id="IPR050859">
    <property type="entry name" value="Class-I_PLP-dep_aminotransf"/>
</dbReference>
<dbReference type="Gene3D" id="3.90.1150.10">
    <property type="entry name" value="Aspartate Aminotransferase, domain 1"/>
    <property type="match status" value="1"/>
</dbReference>
<dbReference type="InterPro" id="IPR015422">
    <property type="entry name" value="PyrdxlP-dep_Trfase_small"/>
</dbReference>
<dbReference type="AlphaFoldDB" id="A0A4Q9DG84"/>
<keyword evidence="9" id="KW-1185">Reference proteome</keyword>
<dbReference type="Pfam" id="PF00155">
    <property type="entry name" value="Aminotran_1_2"/>
    <property type="match status" value="1"/>
</dbReference>
<evidence type="ECO:0000256" key="5">
    <source>
        <dbReference type="ARBA" id="ARBA00022679"/>
    </source>
</evidence>
<comment type="caution">
    <text evidence="8">The sequence shown here is derived from an EMBL/GenBank/DDBJ whole genome shotgun (WGS) entry which is preliminary data.</text>
</comment>
<dbReference type="GO" id="GO:0008483">
    <property type="term" value="F:transaminase activity"/>
    <property type="evidence" value="ECO:0007669"/>
    <property type="project" value="UniProtKB-KW"/>
</dbReference>
<dbReference type="Proteomes" id="UP000293142">
    <property type="component" value="Unassembled WGS sequence"/>
</dbReference>
<dbReference type="InterPro" id="IPR004839">
    <property type="entry name" value="Aminotransferase_I/II_large"/>
</dbReference>
<name>A0A4Q9DG84_9BACL</name>
<sequence length="403" mass="45538">MNYRFADKMNSFKSSAVREILKLTQGDAIISLAGGLPAEEHFPLEAVRDAFNRVLDQGKHVLQYGLTEGYTPLRESLCNHLARKHMHVTPDNMLLTTGSQQAIDLLTRVYINPGDVILVERPTYLAAIQVFQSNGARVISVEGDDEGMNLDDLSHKIKQYQAKMAYVIPTFSNPGGKAWSLERRKGFLEICKNNQVLIIEDDPYGELKFGEDTHYPTLFSLDDHPQGSSVVYTSTFSKIVAPALRTGWAIGDREVISSMTRAKQAADLHSSTMDQQALHQLFEHFDLYGHIATVRHEYEKRKNHMLSLMKQQQWENVSWLEPKGGMFVWVKLPEGTKAEDLLQYAVKEGVAFVPGSSFFASDPMYNTMRMNFSYSAHDQMVLAIERLNAAMEKYKADFSTAAR</sequence>
<comment type="cofactor">
    <cofactor evidence="1">
        <name>pyridoxal 5'-phosphate</name>
        <dbReference type="ChEBI" id="CHEBI:597326"/>
    </cofactor>
</comment>
<protein>
    <submittedName>
        <fullName evidence="8">PLP-dependent aminotransferase family protein</fullName>
    </submittedName>
</protein>
<comment type="similarity">
    <text evidence="2">Belongs to the class-I pyridoxal-phosphate-dependent aminotransferase family.</text>
</comment>
<dbReference type="RefSeq" id="WP_131018441.1">
    <property type="nucleotide sequence ID" value="NZ_SIRE01000039.1"/>
</dbReference>